<evidence type="ECO:0000256" key="1">
    <source>
        <dbReference type="ARBA" id="ARBA00004442"/>
    </source>
</evidence>
<keyword evidence="3" id="KW-0732">Signal</keyword>
<dbReference type="InterPro" id="IPR033985">
    <property type="entry name" value="SusD-like_N"/>
</dbReference>
<dbReference type="Proteomes" id="UP000307602">
    <property type="component" value="Unassembled WGS sequence"/>
</dbReference>
<dbReference type="AlphaFoldDB" id="A0A4S1DX85"/>
<evidence type="ECO:0000313" key="9">
    <source>
        <dbReference type="Proteomes" id="UP000307602"/>
    </source>
</evidence>
<dbReference type="Gene3D" id="1.25.40.390">
    <property type="match status" value="1"/>
</dbReference>
<dbReference type="SUPFAM" id="SSF48452">
    <property type="entry name" value="TPR-like"/>
    <property type="match status" value="1"/>
</dbReference>
<name>A0A4S1DX85_9FLAO</name>
<evidence type="ECO:0000256" key="5">
    <source>
        <dbReference type="ARBA" id="ARBA00023237"/>
    </source>
</evidence>
<dbReference type="RefSeq" id="WP_135877474.1">
    <property type="nucleotide sequence ID" value="NZ_SRSO01000016.1"/>
</dbReference>
<evidence type="ECO:0000256" key="2">
    <source>
        <dbReference type="ARBA" id="ARBA00006275"/>
    </source>
</evidence>
<dbReference type="Pfam" id="PF14322">
    <property type="entry name" value="SusD-like_3"/>
    <property type="match status" value="1"/>
</dbReference>
<dbReference type="InterPro" id="IPR011990">
    <property type="entry name" value="TPR-like_helical_dom_sf"/>
</dbReference>
<feature type="domain" description="SusD-like N-terminal" evidence="7">
    <location>
        <begin position="103"/>
        <end position="243"/>
    </location>
</feature>
<comment type="similarity">
    <text evidence="2">Belongs to the SusD family.</text>
</comment>
<feature type="domain" description="RagB/SusD" evidence="6">
    <location>
        <begin position="361"/>
        <end position="479"/>
    </location>
</feature>
<organism evidence="8 9">
    <name type="scientific">Flavivirga rizhaonensis</name>
    <dbReference type="NCBI Taxonomy" id="2559571"/>
    <lineage>
        <taxon>Bacteria</taxon>
        <taxon>Pseudomonadati</taxon>
        <taxon>Bacteroidota</taxon>
        <taxon>Flavobacteriia</taxon>
        <taxon>Flavobacteriales</taxon>
        <taxon>Flavobacteriaceae</taxon>
        <taxon>Flavivirga</taxon>
    </lineage>
</organism>
<dbReference type="EMBL" id="SRSO01000016">
    <property type="protein sequence ID" value="TGV02122.1"/>
    <property type="molecule type" value="Genomic_DNA"/>
</dbReference>
<keyword evidence="5" id="KW-0998">Cell outer membrane</keyword>
<evidence type="ECO:0000256" key="4">
    <source>
        <dbReference type="ARBA" id="ARBA00023136"/>
    </source>
</evidence>
<evidence type="ECO:0000313" key="8">
    <source>
        <dbReference type="EMBL" id="TGV02122.1"/>
    </source>
</evidence>
<keyword evidence="9" id="KW-1185">Reference proteome</keyword>
<keyword evidence="4" id="KW-0472">Membrane</keyword>
<dbReference type="Pfam" id="PF07980">
    <property type="entry name" value="SusD_RagB"/>
    <property type="match status" value="1"/>
</dbReference>
<sequence length="481" mass="54780">MTKIKYILLIIIITFSSSCTRDNFLDFQPKQFLVPSTIEDYRLMLDFISVNEIPDRNTLNTGFDVKHGNIISYMSDNQVLTEEFVQQFGNNIEPSVINAYLFQSTIYPNLEPDPDWEAYYSIIYTCNIILDGLETVTDGTSTEIGELKAEAKLHRAYSYFNLVNLYALHYNPASASTDLGVPIREGILIEGVDLTRASVQEVYDFVLEDITSSILNLKDTQPLQFLFRPSKAAAYGLLSKVYLYQGRYQEAFNASNNALNLYGIINNLNSVTIGNRESIDANENIILKPFIDEDLEIIWFKQNSRLQVLPTEALITSYQSDDLRRQWFVTSESAFNFGGNAPVYQFGSENGNFSDGINTPEVLLIRAECSARLENISQANEDLNSLRLKRYRGGTFTPVDITNQEDLLQFVKDERRRELILSTDRTFDIKRYNLFDNSNISITHTVSGQTETLAANSNNWAMPIGDLYILQNPEIIQNPRD</sequence>
<reference evidence="8 9" key="1">
    <citation type="submission" date="2019-04" db="EMBL/GenBank/DDBJ databases">
        <authorList>
            <person name="Liu A."/>
        </authorList>
    </citation>
    <scope>NUCLEOTIDE SEQUENCE [LARGE SCALE GENOMIC DNA]</scope>
    <source>
        <strain evidence="8 9">RZ03</strain>
    </source>
</reference>
<evidence type="ECO:0000259" key="6">
    <source>
        <dbReference type="Pfam" id="PF07980"/>
    </source>
</evidence>
<evidence type="ECO:0000256" key="3">
    <source>
        <dbReference type="ARBA" id="ARBA00022729"/>
    </source>
</evidence>
<accession>A0A4S1DX85</accession>
<proteinExistence type="inferred from homology"/>
<comment type="subcellular location">
    <subcellularLocation>
        <location evidence="1">Cell outer membrane</location>
    </subcellularLocation>
</comment>
<evidence type="ECO:0000259" key="7">
    <source>
        <dbReference type="Pfam" id="PF14322"/>
    </source>
</evidence>
<gene>
    <name evidence="8" type="ORF">EM932_12190</name>
</gene>
<dbReference type="InterPro" id="IPR012944">
    <property type="entry name" value="SusD_RagB_dom"/>
</dbReference>
<comment type="caution">
    <text evidence="8">The sequence shown here is derived from an EMBL/GenBank/DDBJ whole genome shotgun (WGS) entry which is preliminary data.</text>
</comment>
<dbReference type="GO" id="GO:0009279">
    <property type="term" value="C:cell outer membrane"/>
    <property type="evidence" value="ECO:0007669"/>
    <property type="project" value="UniProtKB-SubCell"/>
</dbReference>
<dbReference type="PROSITE" id="PS51257">
    <property type="entry name" value="PROKAR_LIPOPROTEIN"/>
    <property type="match status" value="1"/>
</dbReference>
<dbReference type="OrthoDB" id="653598at2"/>
<protein>
    <submittedName>
        <fullName evidence="8">RagB/SusD family nutrient uptake outer membrane protein</fullName>
    </submittedName>
</protein>